<evidence type="ECO:0000256" key="3">
    <source>
        <dbReference type="ARBA" id="ARBA00022801"/>
    </source>
</evidence>
<dbReference type="Proteomes" id="UP000030653">
    <property type="component" value="Unassembled WGS sequence"/>
</dbReference>
<dbReference type="SUPFAM" id="SSF51445">
    <property type="entry name" value="(Trans)glycosidases"/>
    <property type="match status" value="1"/>
</dbReference>
<dbReference type="OrthoDB" id="2160638at2759"/>
<dbReference type="Gene3D" id="2.60.40.1180">
    <property type="entry name" value="Golgi alpha-mannosidase II"/>
    <property type="match status" value="1"/>
</dbReference>
<dbReference type="EMBL" id="JH795872">
    <property type="protein sequence ID" value="EJT98616.1"/>
    <property type="molecule type" value="Genomic_DNA"/>
</dbReference>
<evidence type="ECO:0000313" key="7">
    <source>
        <dbReference type="EMBL" id="EJT98616.1"/>
    </source>
</evidence>
<comment type="similarity">
    <text evidence="1 4">Belongs to the glycosyl hydrolase 30 family.</text>
</comment>
<dbReference type="GO" id="GO:0006680">
    <property type="term" value="P:glucosylceramide catabolic process"/>
    <property type="evidence" value="ECO:0007669"/>
    <property type="project" value="TreeGrafter"/>
</dbReference>
<feature type="signal peptide" evidence="5">
    <location>
        <begin position="1"/>
        <end position="18"/>
    </location>
</feature>
<evidence type="ECO:0000313" key="8">
    <source>
        <dbReference type="Proteomes" id="UP000030653"/>
    </source>
</evidence>
<organism evidence="7 8">
    <name type="scientific">Dacryopinax primogenitus (strain DJM 731)</name>
    <name type="common">Brown rot fungus</name>
    <dbReference type="NCBI Taxonomy" id="1858805"/>
    <lineage>
        <taxon>Eukaryota</taxon>
        <taxon>Fungi</taxon>
        <taxon>Dikarya</taxon>
        <taxon>Basidiomycota</taxon>
        <taxon>Agaricomycotina</taxon>
        <taxon>Dacrymycetes</taxon>
        <taxon>Dacrymycetales</taxon>
        <taxon>Dacrymycetaceae</taxon>
        <taxon>Dacryopinax</taxon>
    </lineage>
</organism>
<dbReference type="InterPro" id="IPR017853">
    <property type="entry name" value="GH"/>
</dbReference>
<sequence>MLAGLACISLALFNAVGAQQIWDVWETANDQSVLFERQFGDVPINFVSPGPTGDADIVVDDGSVFQDIDGFGAALTDSSAQILNDLKNQDSDAYWNLLGTLFNPADGAATAALSVIRVPLGASDFSPFLYSYCDQQDPSLSSFSLDAAPFYLWSTLADIQSAAQGQLKIFVAPWSAPAWMTEDGTMLGSTFDSQFTDIFAQYLFLSVQGFANKGFNVYAIAIQNEPENSNPTVPTMLLDPDTESAIASQLRSLLDNGGFGSTKIVSYEHNWDQAAFYPVTAVNDAPQAFAGASFHCYEGSVTDQMSFFDAEPGKELYFTECTGTIGSDWWEDIKWDTENLAIGALTYYARSVILWNIALDGNGNPKLPGGDSCQDGCRAVVTVNSDGSYQFNQEYYVLAHGSRAIVPKDSGGPFGQRIGVSVGGPLATKLQVGAYKTGRAASAGTDWNRYSLVVMNCSVQTTIEFRGQQATYNFPVGLTTLWWFAEN</sequence>
<dbReference type="HOGENOM" id="CLU_014379_2_0_1"/>
<evidence type="ECO:0000256" key="1">
    <source>
        <dbReference type="ARBA" id="ARBA00005382"/>
    </source>
</evidence>
<proteinExistence type="inferred from homology"/>
<feature type="chain" id="PRO_5004067437" evidence="5">
    <location>
        <begin position="19"/>
        <end position="487"/>
    </location>
</feature>
<dbReference type="InterPro" id="IPR013780">
    <property type="entry name" value="Glyco_hydro_b"/>
</dbReference>
<dbReference type="GeneID" id="63690485"/>
<reference evidence="7 8" key="1">
    <citation type="journal article" date="2012" name="Science">
        <title>The Paleozoic origin of enzymatic lignin decomposition reconstructed from 31 fungal genomes.</title>
        <authorList>
            <person name="Floudas D."/>
            <person name="Binder M."/>
            <person name="Riley R."/>
            <person name="Barry K."/>
            <person name="Blanchette R.A."/>
            <person name="Henrissat B."/>
            <person name="Martinez A.T."/>
            <person name="Otillar R."/>
            <person name="Spatafora J.W."/>
            <person name="Yadav J.S."/>
            <person name="Aerts A."/>
            <person name="Benoit I."/>
            <person name="Boyd A."/>
            <person name="Carlson A."/>
            <person name="Copeland A."/>
            <person name="Coutinho P.M."/>
            <person name="de Vries R.P."/>
            <person name="Ferreira P."/>
            <person name="Findley K."/>
            <person name="Foster B."/>
            <person name="Gaskell J."/>
            <person name="Glotzer D."/>
            <person name="Gorecki P."/>
            <person name="Heitman J."/>
            <person name="Hesse C."/>
            <person name="Hori C."/>
            <person name="Igarashi K."/>
            <person name="Jurgens J.A."/>
            <person name="Kallen N."/>
            <person name="Kersten P."/>
            <person name="Kohler A."/>
            <person name="Kuees U."/>
            <person name="Kumar T.K.A."/>
            <person name="Kuo A."/>
            <person name="LaButti K."/>
            <person name="Larrondo L.F."/>
            <person name="Lindquist E."/>
            <person name="Ling A."/>
            <person name="Lombard V."/>
            <person name="Lucas S."/>
            <person name="Lundell T."/>
            <person name="Martin R."/>
            <person name="McLaughlin D.J."/>
            <person name="Morgenstern I."/>
            <person name="Morin E."/>
            <person name="Murat C."/>
            <person name="Nagy L.G."/>
            <person name="Nolan M."/>
            <person name="Ohm R.A."/>
            <person name="Patyshakuliyeva A."/>
            <person name="Rokas A."/>
            <person name="Ruiz-Duenas F.J."/>
            <person name="Sabat G."/>
            <person name="Salamov A."/>
            <person name="Samejima M."/>
            <person name="Schmutz J."/>
            <person name="Slot J.C."/>
            <person name="St John F."/>
            <person name="Stenlid J."/>
            <person name="Sun H."/>
            <person name="Sun S."/>
            <person name="Syed K."/>
            <person name="Tsang A."/>
            <person name="Wiebenga A."/>
            <person name="Young D."/>
            <person name="Pisabarro A."/>
            <person name="Eastwood D.C."/>
            <person name="Martin F."/>
            <person name="Cullen D."/>
            <person name="Grigoriev I.V."/>
            <person name="Hibbett D.S."/>
        </authorList>
    </citation>
    <scope>NUCLEOTIDE SEQUENCE [LARGE SCALE GENOMIC DNA]</scope>
    <source>
        <strain evidence="7 8">DJM-731 SS1</strain>
    </source>
</reference>
<dbReference type="Pfam" id="PF02055">
    <property type="entry name" value="Glyco_hydro_30"/>
    <property type="match status" value="1"/>
</dbReference>
<protein>
    <submittedName>
        <fullName evidence="7">Glycoside hydrolase family 30 protein</fullName>
    </submittedName>
</protein>
<evidence type="ECO:0000256" key="4">
    <source>
        <dbReference type="RuleBase" id="RU361188"/>
    </source>
</evidence>
<keyword evidence="4" id="KW-0326">Glycosidase</keyword>
<dbReference type="RefSeq" id="XP_040625514.1">
    <property type="nucleotide sequence ID" value="XM_040775423.1"/>
</dbReference>
<dbReference type="GO" id="GO:0016020">
    <property type="term" value="C:membrane"/>
    <property type="evidence" value="ECO:0007669"/>
    <property type="project" value="GOC"/>
</dbReference>
<evidence type="ECO:0000259" key="6">
    <source>
        <dbReference type="Pfam" id="PF02055"/>
    </source>
</evidence>
<dbReference type="InterPro" id="IPR001139">
    <property type="entry name" value="Glyco_hydro_30"/>
</dbReference>
<keyword evidence="2 5" id="KW-0732">Signal</keyword>
<name>M5FYJ4_DACPD</name>
<evidence type="ECO:0000256" key="5">
    <source>
        <dbReference type="SAM" id="SignalP"/>
    </source>
</evidence>
<dbReference type="InterPro" id="IPR033453">
    <property type="entry name" value="Glyco_hydro_30_TIM-barrel"/>
</dbReference>
<dbReference type="PANTHER" id="PTHR11069:SF23">
    <property type="entry name" value="LYSOSOMAL ACID GLUCOSYLCERAMIDASE"/>
    <property type="match status" value="1"/>
</dbReference>
<gene>
    <name evidence="7" type="ORF">DACRYDRAFT_57213</name>
</gene>
<keyword evidence="8" id="KW-1185">Reference proteome</keyword>
<feature type="domain" description="Glycosyl hydrolase family 30 TIM-barrel" evidence="6">
    <location>
        <begin position="68"/>
        <end position="368"/>
    </location>
</feature>
<dbReference type="Gene3D" id="3.20.20.80">
    <property type="entry name" value="Glycosidases"/>
    <property type="match status" value="1"/>
</dbReference>
<accession>M5FYJ4</accession>
<evidence type="ECO:0000256" key="2">
    <source>
        <dbReference type="ARBA" id="ARBA00022729"/>
    </source>
</evidence>
<dbReference type="OMA" id="NDAAGYP"/>
<dbReference type="PANTHER" id="PTHR11069">
    <property type="entry name" value="GLUCOSYLCERAMIDASE"/>
    <property type="match status" value="1"/>
</dbReference>
<keyword evidence="3 4" id="KW-0378">Hydrolase</keyword>
<dbReference type="GO" id="GO:0004348">
    <property type="term" value="F:glucosylceramidase activity"/>
    <property type="evidence" value="ECO:0007669"/>
    <property type="project" value="InterPro"/>
</dbReference>
<dbReference type="AlphaFoldDB" id="M5FYJ4"/>
<dbReference type="STRING" id="1858805.M5FYJ4"/>